<dbReference type="Gene3D" id="1.25.40.10">
    <property type="entry name" value="Tetratricopeptide repeat domain"/>
    <property type="match status" value="1"/>
</dbReference>
<accession>A0A0A9EJQ7</accession>
<keyword evidence="1" id="KW-0677">Repeat</keyword>
<name>A0A0A9EJQ7_ARUDO</name>
<reference evidence="3" key="1">
    <citation type="submission" date="2014-09" db="EMBL/GenBank/DDBJ databases">
        <authorList>
            <person name="Magalhaes I.L.F."/>
            <person name="Oliveira U."/>
            <person name="Santos F.R."/>
            <person name="Vidigal T.H.D.A."/>
            <person name="Brescovit A.D."/>
            <person name="Santos A.J."/>
        </authorList>
    </citation>
    <scope>NUCLEOTIDE SEQUENCE</scope>
    <source>
        <tissue evidence="3">Shoot tissue taken approximately 20 cm above the soil surface</tissue>
    </source>
</reference>
<organism evidence="3">
    <name type="scientific">Arundo donax</name>
    <name type="common">Giant reed</name>
    <name type="synonym">Donax arundinaceus</name>
    <dbReference type="NCBI Taxonomy" id="35708"/>
    <lineage>
        <taxon>Eukaryota</taxon>
        <taxon>Viridiplantae</taxon>
        <taxon>Streptophyta</taxon>
        <taxon>Embryophyta</taxon>
        <taxon>Tracheophyta</taxon>
        <taxon>Spermatophyta</taxon>
        <taxon>Magnoliopsida</taxon>
        <taxon>Liliopsida</taxon>
        <taxon>Poales</taxon>
        <taxon>Poaceae</taxon>
        <taxon>PACMAD clade</taxon>
        <taxon>Arundinoideae</taxon>
        <taxon>Arundineae</taxon>
        <taxon>Arundo</taxon>
    </lineage>
</organism>
<dbReference type="GO" id="GO:0009451">
    <property type="term" value="P:RNA modification"/>
    <property type="evidence" value="ECO:0007669"/>
    <property type="project" value="InterPro"/>
</dbReference>
<dbReference type="PANTHER" id="PTHR47926:SF440">
    <property type="entry name" value="REPEAT-CONTAINING PROTEIN, PUTATIVE-RELATED"/>
    <property type="match status" value="1"/>
</dbReference>
<dbReference type="InterPro" id="IPR046960">
    <property type="entry name" value="PPR_At4g14850-like_plant"/>
</dbReference>
<evidence type="ECO:0000256" key="1">
    <source>
        <dbReference type="ARBA" id="ARBA00022737"/>
    </source>
</evidence>
<evidence type="ECO:0000313" key="3">
    <source>
        <dbReference type="EMBL" id="JAE00332.1"/>
    </source>
</evidence>
<dbReference type="Pfam" id="PF01535">
    <property type="entry name" value="PPR"/>
    <property type="match status" value="1"/>
</dbReference>
<reference evidence="3" key="2">
    <citation type="journal article" date="2015" name="Data Brief">
        <title>Shoot transcriptome of the giant reed, Arundo donax.</title>
        <authorList>
            <person name="Barrero R.A."/>
            <person name="Guerrero F.D."/>
            <person name="Moolhuijzen P."/>
            <person name="Goolsby J.A."/>
            <person name="Tidwell J."/>
            <person name="Bellgard S.E."/>
            <person name="Bellgard M.I."/>
        </authorList>
    </citation>
    <scope>NUCLEOTIDE SEQUENCE</scope>
    <source>
        <tissue evidence="3">Shoot tissue taken approximately 20 cm above the soil surface</tissue>
    </source>
</reference>
<dbReference type="InterPro" id="IPR002885">
    <property type="entry name" value="PPR_rpt"/>
</dbReference>
<proteinExistence type="predicted"/>
<dbReference type="EMBL" id="GBRH01197564">
    <property type="protein sequence ID" value="JAE00332.1"/>
    <property type="molecule type" value="Transcribed_RNA"/>
</dbReference>
<evidence type="ECO:0000256" key="2">
    <source>
        <dbReference type="ARBA" id="ARBA00022946"/>
    </source>
</evidence>
<dbReference type="InterPro" id="IPR011990">
    <property type="entry name" value="TPR-like_helical_dom_sf"/>
</dbReference>
<keyword evidence="2" id="KW-0809">Transit peptide</keyword>
<dbReference type="PANTHER" id="PTHR47926">
    <property type="entry name" value="PENTATRICOPEPTIDE REPEAT-CONTAINING PROTEIN"/>
    <property type="match status" value="1"/>
</dbReference>
<dbReference type="GO" id="GO:0003723">
    <property type="term" value="F:RNA binding"/>
    <property type="evidence" value="ECO:0007669"/>
    <property type="project" value="InterPro"/>
</dbReference>
<dbReference type="AlphaFoldDB" id="A0A0A9EJQ7"/>
<evidence type="ECO:0008006" key="4">
    <source>
        <dbReference type="Google" id="ProtNLM"/>
    </source>
</evidence>
<sequence>MKDTLSWNSIIIGLANNGFEDGALNIFHAMLCSQEVTFLGVLVACTNRQLVHEGLDHFESMKSVHNLERQIKHYGCVVDLLGRAGQLAQTLRFITEMPIAPDPVVWRILPGACKTHGNVAIAEVVTKKLSSLHGKW</sequence>
<protein>
    <recommendedName>
        <fullName evidence="4">Pentatricopeptide repeat-containing protein</fullName>
    </recommendedName>
</protein>